<dbReference type="CDD" id="cd06456">
    <property type="entry name" value="M3A_DCP"/>
    <property type="match status" value="1"/>
</dbReference>
<evidence type="ECO:0000256" key="7">
    <source>
        <dbReference type="ARBA" id="ARBA00024603"/>
    </source>
</evidence>
<evidence type="ECO:0000256" key="9">
    <source>
        <dbReference type="RuleBase" id="RU003435"/>
    </source>
</evidence>
<dbReference type="FunFam" id="3.40.390.10:FF:000009">
    <property type="entry name" value="Oligopeptidase A"/>
    <property type="match status" value="1"/>
</dbReference>
<dbReference type="InterPro" id="IPR001567">
    <property type="entry name" value="Pept_M3A_M3B_dom"/>
</dbReference>
<dbReference type="GO" id="GO:0006508">
    <property type="term" value="P:proteolysis"/>
    <property type="evidence" value="ECO:0007669"/>
    <property type="project" value="UniProtKB-KW"/>
</dbReference>
<proteinExistence type="inferred from homology"/>
<comment type="catalytic activity">
    <reaction evidence="7">
        <text>Hydrolysis of oligopeptides, with broad specificity. Gly or Ala commonly occur as P1 or P1' residues, but more distant residues are also important, as is shown by the fact that Z-Gly-Pro-Gly-|-Gly-Pro-Ala is cleaved, but not Z-(Gly)(5).</text>
        <dbReference type="EC" id="3.4.24.70"/>
    </reaction>
</comment>
<keyword evidence="3 9" id="KW-0479">Metal-binding</keyword>
<evidence type="ECO:0000256" key="5">
    <source>
        <dbReference type="ARBA" id="ARBA00022833"/>
    </source>
</evidence>
<dbReference type="GO" id="GO:0005829">
    <property type="term" value="C:cytosol"/>
    <property type="evidence" value="ECO:0007669"/>
    <property type="project" value="UniProtKB-ARBA"/>
</dbReference>
<dbReference type="InterPro" id="IPR024077">
    <property type="entry name" value="Neurolysin/TOP_dom2"/>
</dbReference>
<evidence type="ECO:0000256" key="3">
    <source>
        <dbReference type="ARBA" id="ARBA00022723"/>
    </source>
</evidence>
<dbReference type="RefSeq" id="WP_151168581.1">
    <property type="nucleotide sequence ID" value="NZ_WACR01000007.1"/>
</dbReference>
<keyword evidence="6 9" id="KW-0482">Metalloprotease</keyword>
<name>A0A6N6M3Q5_9FLAO</name>
<protein>
    <recommendedName>
        <fullName evidence="8">oligopeptidase A</fullName>
        <ecNumber evidence="8">3.4.24.70</ecNumber>
    </recommendedName>
</protein>
<dbReference type="PANTHER" id="PTHR43660">
    <property type="entry name" value="DIPEPTIDYL CARBOXYPEPTIDASE"/>
    <property type="match status" value="1"/>
</dbReference>
<dbReference type="GO" id="GO:0046872">
    <property type="term" value="F:metal ion binding"/>
    <property type="evidence" value="ECO:0007669"/>
    <property type="project" value="UniProtKB-UniRule"/>
</dbReference>
<evidence type="ECO:0000256" key="4">
    <source>
        <dbReference type="ARBA" id="ARBA00022801"/>
    </source>
</evidence>
<dbReference type="InterPro" id="IPR045090">
    <property type="entry name" value="Pept_M3A_M3B"/>
</dbReference>
<dbReference type="PANTHER" id="PTHR43660:SF1">
    <property type="entry name" value="DIPEPTIDYL CARBOXYPEPTIDASE"/>
    <property type="match status" value="1"/>
</dbReference>
<keyword evidence="5 9" id="KW-0862">Zinc</keyword>
<evidence type="ECO:0000256" key="8">
    <source>
        <dbReference type="ARBA" id="ARBA00026100"/>
    </source>
</evidence>
<comment type="caution">
    <text evidence="12">The sequence shown here is derived from an EMBL/GenBank/DDBJ whole genome shotgun (WGS) entry which is preliminary data.</text>
</comment>
<comment type="cofactor">
    <cofactor evidence="9">
        <name>Zn(2+)</name>
        <dbReference type="ChEBI" id="CHEBI:29105"/>
    </cofactor>
    <text evidence="9">Binds 1 zinc ion.</text>
</comment>
<dbReference type="Proteomes" id="UP000435357">
    <property type="component" value="Unassembled WGS sequence"/>
</dbReference>
<comment type="similarity">
    <text evidence="1 9">Belongs to the peptidase M3 family.</text>
</comment>
<dbReference type="Pfam" id="PF19310">
    <property type="entry name" value="TOP_N"/>
    <property type="match status" value="1"/>
</dbReference>
<accession>A0A6N6M3Q5</accession>
<gene>
    <name evidence="12" type="ORF">F3059_09460</name>
</gene>
<organism evidence="12 13">
    <name type="scientific">Salibacter halophilus</name>
    <dbReference type="NCBI Taxonomy" id="1803916"/>
    <lineage>
        <taxon>Bacteria</taxon>
        <taxon>Pseudomonadati</taxon>
        <taxon>Bacteroidota</taxon>
        <taxon>Flavobacteriia</taxon>
        <taxon>Flavobacteriales</taxon>
        <taxon>Salibacteraceae</taxon>
        <taxon>Salibacter</taxon>
    </lineage>
</organism>
<dbReference type="Gene3D" id="3.40.390.10">
    <property type="entry name" value="Collagenase (Catalytic Domain)"/>
    <property type="match status" value="1"/>
</dbReference>
<evidence type="ECO:0000256" key="6">
    <source>
        <dbReference type="ARBA" id="ARBA00023049"/>
    </source>
</evidence>
<feature type="domain" description="Oligopeptidase A N-terminal" evidence="11">
    <location>
        <begin position="31"/>
        <end position="152"/>
    </location>
</feature>
<dbReference type="Gene3D" id="1.10.1370.10">
    <property type="entry name" value="Neurolysin, domain 3"/>
    <property type="match status" value="1"/>
</dbReference>
<keyword evidence="4 9" id="KW-0378">Hydrolase</keyword>
<evidence type="ECO:0000259" key="11">
    <source>
        <dbReference type="Pfam" id="PF19310"/>
    </source>
</evidence>
<evidence type="ECO:0000256" key="2">
    <source>
        <dbReference type="ARBA" id="ARBA00022670"/>
    </source>
</evidence>
<dbReference type="InterPro" id="IPR045666">
    <property type="entry name" value="OpdA_N"/>
</dbReference>
<dbReference type="OrthoDB" id="9773538at2"/>
<evidence type="ECO:0000259" key="10">
    <source>
        <dbReference type="Pfam" id="PF01432"/>
    </source>
</evidence>
<sequence>MSNILLSDFNTPFQTAPFDQIKLEDYKPAIEKAIEEHKNEIDAITANDADPTFENTIEALEFSGERLDRVTSVFFNLNSAETNDEMQAIAQEVSPVLTEHSNNILLNKELFERIKKVWETTDKKALDADQQTLLKNTYEDFVRNGAELPAEKQKDLRELNTKLAKLSLNFGENLLKETNDYELHITDESKIEGLPDTYKEAAKAEAKERNKDGFVFTLHFPSFFPFMTYVANRDLRKEMFMASGKKAYKDNDRNNEETVKEIALLRLKKAKLLGFESHAHLTLKKRMAESPQKVHEFLDYLLDKAKPAAENDVKEVAEFAKKEDGLEDLQRWDFSYYSEKLKKAKYEVDDEELKPYFKLENVIDGVFKTAGKLYDISFKERTDIPKYHKDIITYEVLDHDQNHLAIFYTDFFPRAGKRAGAWMTIYRSQSKRNGEEKRPHVSIVCNFNKPTGNTPSLLTFNEVTTLFHEFGHALHGILGKGRYPSITGPNVYWDFVELPSQLMENWCYEKECLDLFAKHYKTGEKIPQELVDRLKASATYNEGYKTIRQVSFGLLDMNWHDVKEESQIENTTVSDLEKNSFSKTDVLPNVDGTAMSTQFGHLFQGGYSAGYYSYKWAEVLDADAFEFFKENGIFDAETAKRFKENVLEAGGSEHPSILYKRFRGQEPDPDALLRRAGLME</sequence>
<feature type="domain" description="Peptidase M3A/M3B catalytic" evidence="10">
    <location>
        <begin position="226"/>
        <end position="677"/>
    </location>
</feature>
<evidence type="ECO:0000313" key="12">
    <source>
        <dbReference type="EMBL" id="KAB1063785.1"/>
    </source>
</evidence>
<dbReference type="Pfam" id="PF01432">
    <property type="entry name" value="Peptidase_M3"/>
    <property type="match status" value="1"/>
</dbReference>
<evidence type="ECO:0000256" key="1">
    <source>
        <dbReference type="ARBA" id="ARBA00006040"/>
    </source>
</evidence>
<dbReference type="Gene3D" id="1.20.1050.40">
    <property type="entry name" value="Endopeptidase. Chain P, domain 1"/>
    <property type="match status" value="1"/>
</dbReference>
<keyword evidence="13" id="KW-1185">Reference proteome</keyword>
<dbReference type="AlphaFoldDB" id="A0A6N6M3Q5"/>
<reference evidence="12 13" key="1">
    <citation type="submission" date="2019-09" db="EMBL/GenBank/DDBJ databases">
        <title>Genomes of Cryomorphaceae.</title>
        <authorList>
            <person name="Bowman J.P."/>
        </authorList>
    </citation>
    <scope>NUCLEOTIDE SEQUENCE [LARGE SCALE GENOMIC DNA]</scope>
    <source>
        <strain evidence="12 13">KCTC 52047</strain>
    </source>
</reference>
<dbReference type="SUPFAM" id="SSF55486">
    <property type="entry name" value="Metalloproteases ('zincins'), catalytic domain"/>
    <property type="match status" value="1"/>
</dbReference>
<keyword evidence="2 9" id="KW-0645">Protease</keyword>
<evidence type="ECO:0000313" key="13">
    <source>
        <dbReference type="Proteomes" id="UP000435357"/>
    </source>
</evidence>
<dbReference type="GO" id="GO:0004180">
    <property type="term" value="F:carboxypeptidase activity"/>
    <property type="evidence" value="ECO:0007669"/>
    <property type="project" value="TreeGrafter"/>
</dbReference>
<dbReference type="GO" id="GO:0004222">
    <property type="term" value="F:metalloendopeptidase activity"/>
    <property type="evidence" value="ECO:0007669"/>
    <property type="project" value="UniProtKB-EC"/>
</dbReference>
<dbReference type="InterPro" id="IPR024079">
    <property type="entry name" value="MetalloPept_cat_dom_sf"/>
</dbReference>
<dbReference type="InterPro" id="IPR034005">
    <property type="entry name" value="M3A_DCP"/>
</dbReference>
<dbReference type="EC" id="3.4.24.70" evidence="8"/>
<dbReference type="EMBL" id="WACR01000007">
    <property type="protein sequence ID" value="KAB1063785.1"/>
    <property type="molecule type" value="Genomic_DNA"/>
</dbReference>
<dbReference type="InterPro" id="IPR024080">
    <property type="entry name" value="Neurolysin/TOP_N"/>
</dbReference>